<dbReference type="PANTHER" id="PTHR16222">
    <property type="entry name" value="ADP-RIBOSYLGLYCOHYDROLASE"/>
    <property type="match status" value="1"/>
</dbReference>
<dbReference type="Proteomes" id="UP001180754">
    <property type="component" value="Unassembled WGS sequence"/>
</dbReference>
<dbReference type="RefSeq" id="WP_311728866.1">
    <property type="nucleotide sequence ID" value="NZ_JAVRFD010000025.1"/>
</dbReference>
<evidence type="ECO:0000313" key="2">
    <source>
        <dbReference type="EMBL" id="MDT0548295.1"/>
    </source>
</evidence>
<dbReference type="EMBL" id="JAVRFD010000025">
    <property type="protein sequence ID" value="MDT0548295.1"/>
    <property type="molecule type" value="Genomic_DNA"/>
</dbReference>
<reference evidence="2" key="1">
    <citation type="submission" date="2024-05" db="EMBL/GenBank/DDBJ databases">
        <title>30 novel species of actinomycetes from the DSMZ collection.</title>
        <authorList>
            <person name="Nouioui I."/>
        </authorList>
    </citation>
    <scope>NUCLEOTIDE SEQUENCE</scope>
    <source>
        <strain evidence="2">DSM 41529</strain>
    </source>
</reference>
<sequence>MRIMTATPAPNPSPTTPTSNSIPNPAAARRSIEALALGDAFGERWFPLFRDRRRAYDEIRARAVPEEPRWPWTDDTAMALGVLSALNEHGKIDRTQLAQTLADTFLSDPGRGYGSGMHELLPSLAAAPSSWPSATRALFGGEGSLGNGAAMRVAPLGAWFSADPDHAAEQARRSAEVTHAHSQGIAGAVAVAVAAALTARRAPIPDLLRQAADRTPPGPVRDGLTHATELPPATTPRQAADLLGSGRRIRADDTVPFALWCAARHQDDLIAALWTTAEGLGDVDTTCAIVGGVVGAATGVSAVPADWLERREPLPAWVAQMP</sequence>
<dbReference type="InterPro" id="IPR036705">
    <property type="entry name" value="Ribosyl_crysJ1_sf"/>
</dbReference>
<keyword evidence="2" id="KW-0378">Hydrolase</keyword>
<accession>A0ABU2XRY5</accession>
<comment type="caution">
    <text evidence="2">The sequence shown here is derived from an EMBL/GenBank/DDBJ whole genome shotgun (WGS) entry which is preliminary data.</text>
</comment>
<keyword evidence="2" id="KW-0326">Glycosidase</keyword>
<organism evidence="2 3">
    <name type="scientific">Streptomyces lonegramiae</name>
    <dbReference type="NCBI Taxonomy" id="3075524"/>
    <lineage>
        <taxon>Bacteria</taxon>
        <taxon>Bacillati</taxon>
        <taxon>Actinomycetota</taxon>
        <taxon>Actinomycetes</taxon>
        <taxon>Kitasatosporales</taxon>
        <taxon>Streptomycetaceae</taxon>
        <taxon>Streptomyces</taxon>
    </lineage>
</organism>
<evidence type="ECO:0000313" key="3">
    <source>
        <dbReference type="Proteomes" id="UP001180754"/>
    </source>
</evidence>
<feature type="region of interest" description="Disordered" evidence="1">
    <location>
        <begin position="210"/>
        <end position="232"/>
    </location>
</feature>
<dbReference type="GO" id="GO:0016798">
    <property type="term" value="F:hydrolase activity, acting on glycosyl bonds"/>
    <property type="evidence" value="ECO:0007669"/>
    <property type="project" value="UniProtKB-KW"/>
</dbReference>
<dbReference type="InterPro" id="IPR005502">
    <property type="entry name" value="Ribosyl_crysJ1"/>
</dbReference>
<dbReference type="InterPro" id="IPR050792">
    <property type="entry name" value="ADP-ribosylglycohydrolase"/>
</dbReference>
<dbReference type="PANTHER" id="PTHR16222:SF12">
    <property type="entry name" value="ADP-RIBOSYLGLYCOHYDROLASE-RELATED"/>
    <property type="match status" value="1"/>
</dbReference>
<evidence type="ECO:0000256" key="1">
    <source>
        <dbReference type="SAM" id="MobiDB-lite"/>
    </source>
</evidence>
<protein>
    <submittedName>
        <fullName evidence="2">ADP-ribosylglycohydrolase family protein</fullName>
        <ecNumber evidence="2">3.2.2.-</ecNumber>
    </submittedName>
</protein>
<keyword evidence="3" id="KW-1185">Reference proteome</keyword>
<feature type="region of interest" description="Disordered" evidence="1">
    <location>
        <begin position="1"/>
        <end position="25"/>
    </location>
</feature>
<name>A0ABU2XRY5_9ACTN</name>
<gene>
    <name evidence="2" type="ORF">RND15_37235</name>
</gene>
<dbReference type="EC" id="3.2.2.-" evidence="2"/>
<feature type="compositionally biased region" description="Low complexity" evidence="1">
    <location>
        <begin position="16"/>
        <end position="25"/>
    </location>
</feature>
<proteinExistence type="predicted"/>
<dbReference type="Gene3D" id="1.10.4080.10">
    <property type="entry name" value="ADP-ribosylation/Crystallin J1"/>
    <property type="match status" value="1"/>
</dbReference>
<dbReference type="Pfam" id="PF03747">
    <property type="entry name" value="ADP_ribosyl_GH"/>
    <property type="match status" value="1"/>
</dbReference>
<dbReference type="SUPFAM" id="SSF101478">
    <property type="entry name" value="ADP-ribosylglycohydrolase"/>
    <property type="match status" value="1"/>
</dbReference>